<dbReference type="GO" id="GO:0019693">
    <property type="term" value="P:ribose phosphate metabolic process"/>
    <property type="evidence" value="ECO:0007669"/>
    <property type="project" value="TreeGrafter"/>
</dbReference>
<keyword evidence="2" id="KW-0378">Hydrolase</keyword>
<evidence type="ECO:0000259" key="3">
    <source>
        <dbReference type="PROSITE" id="PS51462"/>
    </source>
</evidence>
<evidence type="ECO:0000256" key="2">
    <source>
        <dbReference type="ARBA" id="ARBA00022801"/>
    </source>
</evidence>
<dbReference type="Proteomes" id="UP000198668">
    <property type="component" value="Unassembled WGS sequence"/>
</dbReference>
<dbReference type="AlphaFoldDB" id="A0A1I3BVU1"/>
<organism evidence="4 5">
    <name type="scientific">Pisciglobus halotolerans</name>
    <dbReference type="NCBI Taxonomy" id="745365"/>
    <lineage>
        <taxon>Bacteria</taxon>
        <taxon>Bacillati</taxon>
        <taxon>Bacillota</taxon>
        <taxon>Bacilli</taxon>
        <taxon>Lactobacillales</taxon>
        <taxon>Carnobacteriaceae</taxon>
    </lineage>
</organism>
<dbReference type="GO" id="GO:0006753">
    <property type="term" value="P:nucleoside phosphate metabolic process"/>
    <property type="evidence" value="ECO:0007669"/>
    <property type="project" value="TreeGrafter"/>
</dbReference>
<sequence length="187" mass="21654">MKFEEETISSKTIYDGRLIDYVVKQVRLPNGETASREIVEHPGAVAIMPFTSEGKMIFVEQFRKPLEKAILEIPAGKIDLTDSDPRETGIRELEEETGFYPEKFELITPFYTTPGFSNEYIYLYRAEGLKKIAKPRAGDEDEFIEIKTLTFEEAWAAFEEKRIIDGKTIIALLYWKIERLSLNKKED</sequence>
<reference evidence="4 5" key="1">
    <citation type="submission" date="2016-10" db="EMBL/GenBank/DDBJ databases">
        <authorList>
            <person name="de Groot N.N."/>
        </authorList>
    </citation>
    <scope>NUCLEOTIDE SEQUENCE [LARGE SCALE GENOMIC DNA]</scope>
    <source>
        <strain evidence="4 5">DSM 27630</strain>
    </source>
</reference>
<dbReference type="PANTHER" id="PTHR11839">
    <property type="entry name" value="UDP/ADP-SUGAR PYROPHOSPHATASE"/>
    <property type="match status" value="1"/>
</dbReference>
<evidence type="ECO:0000313" key="5">
    <source>
        <dbReference type="Proteomes" id="UP000198668"/>
    </source>
</evidence>
<accession>A0A1I3BVU1</accession>
<gene>
    <name evidence="4" type="ORF">SAMN04489868_11029</name>
</gene>
<dbReference type="InterPro" id="IPR000086">
    <property type="entry name" value="NUDIX_hydrolase_dom"/>
</dbReference>
<dbReference type="GO" id="GO:0016787">
    <property type="term" value="F:hydrolase activity"/>
    <property type="evidence" value="ECO:0007669"/>
    <property type="project" value="UniProtKB-KW"/>
</dbReference>
<dbReference type="EMBL" id="FOQE01000010">
    <property type="protein sequence ID" value="SFH66417.1"/>
    <property type="molecule type" value="Genomic_DNA"/>
</dbReference>
<feature type="domain" description="Nudix hydrolase" evidence="3">
    <location>
        <begin position="40"/>
        <end position="171"/>
    </location>
</feature>
<dbReference type="CDD" id="cd03424">
    <property type="entry name" value="NUDIX_ADPRase_Nudt5_UGPPase_Nudt14"/>
    <property type="match status" value="1"/>
</dbReference>
<dbReference type="RefSeq" id="WP_047390084.1">
    <property type="nucleotide sequence ID" value="NZ_FOQE01000010.1"/>
</dbReference>
<evidence type="ECO:0000256" key="1">
    <source>
        <dbReference type="ARBA" id="ARBA00001946"/>
    </source>
</evidence>
<dbReference type="FunFam" id="3.90.79.10:FF:000024">
    <property type="entry name" value="ADP-ribose pyrophosphatase"/>
    <property type="match status" value="1"/>
</dbReference>
<dbReference type="OrthoDB" id="9806150at2"/>
<dbReference type="PANTHER" id="PTHR11839:SF18">
    <property type="entry name" value="NUDIX HYDROLASE DOMAIN-CONTAINING PROTEIN"/>
    <property type="match status" value="1"/>
</dbReference>
<dbReference type="SUPFAM" id="SSF55811">
    <property type="entry name" value="Nudix"/>
    <property type="match status" value="1"/>
</dbReference>
<dbReference type="GO" id="GO:0005829">
    <property type="term" value="C:cytosol"/>
    <property type="evidence" value="ECO:0007669"/>
    <property type="project" value="TreeGrafter"/>
</dbReference>
<keyword evidence="5" id="KW-1185">Reference proteome</keyword>
<protein>
    <submittedName>
        <fullName evidence="4">ADP-ribose pyrophosphatase</fullName>
    </submittedName>
</protein>
<dbReference type="Pfam" id="PF00293">
    <property type="entry name" value="NUDIX"/>
    <property type="match status" value="1"/>
</dbReference>
<dbReference type="InterPro" id="IPR015797">
    <property type="entry name" value="NUDIX_hydrolase-like_dom_sf"/>
</dbReference>
<dbReference type="PROSITE" id="PS51462">
    <property type="entry name" value="NUDIX"/>
    <property type="match status" value="1"/>
</dbReference>
<name>A0A1I3BVU1_9LACT</name>
<dbReference type="Gene3D" id="3.90.79.10">
    <property type="entry name" value="Nucleoside Triphosphate Pyrophosphohydrolase"/>
    <property type="match status" value="1"/>
</dbReference>
<evidence type="ECO:0000313" key="4">
    <source>
        <dbReference type="EMBL" id="SFH66417.1"/>
    </source>
</evidence>
<proteinExistence type="predicted"/>
<comment type="cofactor">
    <cofactor evidence="1">
        <name>Mg(2+)</name>
        <dbReference type="ChEBI" id="CHEBI:18420"/>
    </cofactor>
</comment>